<keyword evidence="4 5" id="KW-0472">Membrane</keyword>
<name>A0ABN9QDR6_9DINO</name>
<dbReference type="InterPro" id="IPR005178">
    <property type="entry name" value="Ostalpha/TMEM184C"/>
</dbReference>
<evidence type="ECO:0000256" key="3">
    <source>
        <dbReference type="ARBA" id="ARBA00022989"/>
    </source>
</evidence>
<dbReference type="Proteomes" id="UP001189429">
    <property type="component" value="Unassembled WGS sequence"/>
</dbReference>
<organism evidence="6 7">
    <name type="scientific">Prorocentrum cordatum</name>
    <dbReference type="NCBI Taxonomy" id="2364126"/>
    <lineage>
        <taxon>Eukaryota</taxon>
        <taxon>Sar</taxon>
        <taxon>Alveolata</taxon>
        <taxon>Dinophyceae</taxon>
        <taxon>Prorocentrales</taxon>
        <taxon>Prorocentraceae</taxon>
        <taxon>Prorocentrum</taxon>
    </lineage>
</organism>
<evidence type="ECO:0008006" key="8">
    <source>
        <dbReference type="Google" id="ProtNLM"/>
    </source>
</evidence>
<protein>
    <recommendedName>
        <fullName evidence="8">Very-long-chain (3R)-3-hydroxyacyl-CoA dehydratase</fullName>
    </recommendedName>
</protein>
<keyword evidence="7" id="KW-1185">Reference proteome</keyword>
<gene>
    <name evidence="6" type="ORF">PCOR1329_LOCUS9294</name>
</gene>
<feature type="transmembrane region" description="Helical" evidence="5">
    <location>
        <begin position="113"/>
        <end position="136"/>
    </location>
</feature>
<evidence type="ECO:0000313" key="6">
    <source>
        <dbReference type="EMBL" id="CAK0801423.1"/>
    </source>
</evidence>
<comment type="subcellular location">
    <subcellularLocation>
        <location evidence="1">Membrane</location>
        <topology evidence="1">Multi-pass membrane protein</topology>
    </subcellularLocation>
</comment>
<dbReference type="Pfam" id="PF03619">
    <property type="entry name" value="Solute_trans_a"/>
    <property type="match status" value="1"/>
</dbReference>
<sequence length="154" mass="17410">MLFPRLESICSLLRTVQVAFAVVRLAELMYLLAGGWVRVQEHLPREPFPVFGQPPLCLFFGWRCCARRITDRDIYFMALGMRQFAVVAPVAGTVDTCAHIARLYSARAPASEWSVAFVFLQVLTALYSATTLIGMWSFNNLYSRAEQCPRRPSA</sequence>
<evidence type="ECO:0000256" key="1">
    <source>
        <dbReference type="ARBA" id="ARBA00004141"/>
    </source>
</evidence>
<feature type="transmembrane region" description="Helical" evidence="5">
    <location>
        <begin position="12"/>
        <end position="33"/>
    </location>
</feature>
<reference evidence="6" key="1">
    <citation type="submission" date="2023-10" db="EMBL/GenBank/DDBJ databases">
        <authorList>
            <person name="Chen Y."/>
            <person name="Shah S."/>
            <person name="Dougan E. K."/>
            <person name="Thang M."/>
            <person name="Chan C."/>
        </authorList>
    </citation>
    <scope>NUCLEOTIDE SEQUENCE [LARGE SCALE GENOMIC DNA]</scope>
</reference>
<dbReference type="EMBL" id="CAUYUJ010002576">
    <property type="protein sequence ID" value="CAK0801423.1"/>
    <property type="molecule type" value="Genomic_DNA"/>
</dbReference>
<accession>A0ABN9QDR6</accession>
<evidence type="ECO:0000256" key="2">
    <source>
        <dbReference type="ARBA" id="ARBA00022692"/>
    </source>
</evidence>
<comment type="caution">
    <text evidence="6">The sequence shown here is derived from an EMBL/GenBank/DDBJ whole genome shotgun (WGS) entry which is preliminary data.</text>
</comment>
<keyword evidence="3 5" id="KW-1133">Transmembrane helix</keyword>
<evidence type="ECO:0000256" key="5">
    <source>
        <dbReference type="SAM" id="Phobius"/>
    </source>
</evidence>
<evidence type="ECO:0000256" key="4">
    <source>
        <dbReference type="ARBA" id="ARBA00023136"/>
    </source>
</evidence>
<proteinExistence type="predicted"/>
<keyword evidence="2 5" id="KW-0812">Transmembrane</keyword>
<evidence type="ECO:0000313" key="7">
    <source>
        <dbReference type="Proteomes" id="UP001189429"/>
    </source>
</evidence>